<reference evidence="4 5" key="1">
    <citation type="journal article" date="2012" name="Appl. Environ. Microbiol.">
        <title>Short-read sequencing for genomic analysis of the brown rot fungus Fibroporia radiculosa.</title>
        <authorList>
            <person name="Tang J.D."/>
            <person name="Perkins A.D."/>
            <person name="Sonstegard T.S."/>
            <person name="Schroeder S.G."/>
            <person name="Burgess S.C."/>
            <person name="Diehl S.V."/>
        </authorList>
    </citation>
    <scope>NUCLEOTIDE SEQUENCE [LARGE SCALE GENOMIC DNA]</scope>
    <source>
        <strain evidence="4 5">TFFH 294</strain>
    </source>
</reference>
<evidence type="ECO:0000256" key="2">
    <source>
        <dbReference type="SAM" id="MobiDB-lite"/>
    </source>
</evidence>
<dbReference type="Pfam" id="PF19314">
    <property type="entry name" value="DUF5917"/>
    <property type="match status" value="1"/>
</dbReference>
<name>J4GJD5_9APHY</name>
<feature type="compositionally biased region" description="Polar residues" evidence="2">
    <location>
        <begin position="928"/>
        <end position="939"/>
    </location>
</feature>
<dbReference type="Pfam" id="PF10257">
    <property type="entry name" value="RAI16-like"/>
    <property type="match status" value="1"/>
</dbReference>
<comment type="similarity">
    <text evidence="1">Belongs to the FHIP family.</text>
</comment>
<feature type="compositionally biased region" description="Basic and acidic residues" evidence="2">
    <location>
        <begin position="229"/>
        <end position="243"/>
    </location>
</feature>
<dbReference type="GeneID" id="24094026"/>
<feature type="compositionally biased region" description="Low complexity" evidence="2">
    <location>
        <begin position="940"/>
        <end position="954"/>
    </location>
</feature>
<feature type="domain" description="FHF complex subunit HOOK-interacting protein C-terminal" evidence="3">
    <location>
        <begin position="771"/>
        <end position="815"/>
    </location>
</feature>
<organism evidence="4 5">
    <name type="scientific">Fibroporia radiculosa</name>
    <dbReference type="NCBI Taxonomy" id="599839"/>
    <lineage>
        <taxon>Eukaryota</taxon>
        <taxon>Fungi</taxon>
        <taxon>Dikarya</taxon>
        <taxon>Basidiomycota</taxon>
        <taxon>Agaricomycotina</taxon>
        <taxon>Agaricomycetes</taxon>
        <taxon>Polyporales</taxon>
        <taxon>Fibroporiaceae</taxon>
        <taxon>Fibroporia</taxon>
    </lineage>
</organism>
<dbReference type="InterPro" id="IPR016024">
    <property type="entry name" value="ARM-type_fold"/>
</dbReference>
<dbReference type="InterPro" id="IPR019384">
    <property type="entry name" value="FHIP"/>
</dbReference>
<protein>
    <recommendedName>
        <fullName evidence="3">FHF complex subunit HOOK-interacting protein C-terminal domain-containing protein</fullName>
    </recommendedName>
</protein>
<feature type="compositionally biased region" description="Acidic residues" evidence="2">
    <location>
        <begin position="211"/>
        <end position="228"/>
    </location>
</feature>
<dbReference type="RefSeq" id="XP_012178398.1">
    <property type="nucleotide sequence ID" value="XM_012323008.1"/>
</dbReference>
<dbReference type="AlphaFoldDB" id="J4GJD5"/>
<gene>
    <name evidence="4" type="ORF">FIBRA_01129</name>
</gene>
<dbReference type="OrthoDB" id="5350595at2759"/>
<evidence type="ECO:0000313" key="5">
    <source>
        <dbReference type="Proteomes" id="UP000006352"/>
    </source>
</evidence>
<evidence type="ECO:0000256" key="1">
    <source>
        <dbReference type="ARBA" id="ARBA00024336"/>
    </source>
</evidence>
<dbReference type="PANTHER" id="PTHR21705:SF11">
    <property type="entry name" value="FHIP FAMILY PROTEIN CG3558"/>
    <property type="match status" value="1"/>
</dbReference>
<dbReference type="PANTHER" id="PTHR21705">
    <property type="entry name" value="RAI16 PROTEIN-RELATED"/>
    <property type="match status" value="1"/>
</dbReference>
<dbReference type="EMBL" id="HE796917">
    <property type="protein sequence ID" value="CCL99115.1"/>
    <property type="molecule type" value="Genomic_DNA"/>
</dbReference>
<dbReference type="InterPro" id="IPR045669">
    <property type="entry name" value="FHIP_C"/>
</dbReference>
<accession>J4GJD5</accession>
<proteinExistence type="inferred from homology"/>
<sequence length="1101" mass="122511">MDYFSKFLRSGSQAAPKAEVDHSQEFHKSWLLVKNTLLHPDERQLSRGIKSTDVPIHLQSMVDALVWESTRTEEGGTGACLEYLLKNDVLGTLVKLSETDRPSGTQAEVLRAVQNMVVLLDEQFLVHSAVHKAVLRLLRNCVGDDIQEQLDGRNKVMGAAGNAVRSPPSEYEEDLVNLLCILCSRIRTYRELLMIFFHDKQWYRPEPLFSVEEEDEEAQEDEERDDETAEHVDEVVNTPEDRVSAAVRLPHPGSPTSSHDTGSFAPTSSLSKKPEYEFLLFNYLLRFVHREGRIGDFARAGLLFLMDVAMSPGDSGHKAVEDITHLSSSSRSDVAFTDPTADAALALAEYIIDGDFSEVLAAGVSAVYSLLPSKLDIRPPVPSENTRNGGMVLGSTLIELSNEEKEDIEAAQEKSRALGVEDSSNPDFRARLDHFLKLLEFLQDVLRRNVLRESADGSIDASNLVGSAIVQSILDAIRRVFLENVLYPSILECSDVDGSAVAVMSYIEIMLHTLQNGELADLLIDFLTSEDNSEVLSRGHMHHQSTLNLNGSVPPTARAVDKKTKLRRRKSTAMVLLEMEAPESRRQSEYFTSMGRFTLKDLLLSSLRSKSQPTKTAALQLLQSLLLQCCTICVDRLLIVIHDPHATSFPHPAVVKLLTERAPSYSDDEESFVYPGSDRTTTRPSRGDPAIMDSITFLQPDTTYWTHEREMGLYLTLVSRVDPNHNEDAFSTGYDHYLHDALLSIQNQICFQQDVDTEMRPKLKHRLNPNDPLLSCVLEALRTFFSNSPELNMALTGVLATLAVCPDRSLAGWLTFASKEIDTVQVGLTQDGVTFDYGNDGDDRSIDFRIEEKLASESHFLPASSIDEQSRPVVHSVFHGLVSQLERYRVMVGNFDQYLLERRQGLLFSENLTDALTLALEIEPSVSTKPTLTNPATSEPSTARPKSKPKSASSLVSFLTPKKSKPAKSLSTELATPPRKEDKNVEASPFGPHYQKTGAIVVEPFAAPPPSTGPWTPRMPRKWNTDDEDVFGSSGQWGDRRADVESDAQDDSDDDQKHNGVANVTLSRLLDNVVILEESIKELVAIIHARRSLGIDSIRYL</sequence>
<dbReference type="SUPFAM" id="SSF48371">
    <property type="entry name" value="ARM repeat"/>
    <property type="match status" value="1"/>
</dbReference>
<feature type="region of interest" description="Disordered" evidence="2">
    <location>
        <begin position="1005"/>
        <end position="1059"/>
    </location>
</feature>
<feature type="compositionally biased region" description="Polar residues" evidence="2">
    <location>
        <begin position="254"/>
        <end position="268"/>
    </location>
</feature>
<feature type="region of interest" description="Disordered" evidence="2">
    <location>
        <begin position="928"/>
        <end position="993"/>
    </location>
</feature>
<dbReference type="Proteomes" id="UP000006352">
    <property type="component" value="Unassembled WGS sequence"/>
</dbReference>
<feature type="compositionally biased region" description="Acidic residues" evidence="2">
    <location>
        <begin position="1045"/>
        <end position="1054"/>
    </location>
</feature>
<evidence type="ECO:0000259" key="3">
    <source>
        <dbReference type="Pfam" id="PF19314"/>
    </source>
</evidence>
<feature type="region of interest" description="Disordered" evidence="2">
    <location>
        <begin position="211"/>
        <end position="268"/>
    </location>
</feature>
<dbReference type="STRING" id="599839.J4GJD5"/>
<dbReference type="HOGENOM" id="CLU_004953_0_0_1"/>
<evidence type="ECO:0000313" key="4">
    <source>
        <dbReference type="EMBL" id="CCL99115.1"/>
    </source>
</evidence>
<keyword evidence="5" id="KW-1185">Reference proteome</keyword>
<dbReference type="InParanoid" id="J4GJD5"/>